<proteinExistence type="predicted"/>
<organism evidence="1">
    <name type="scientific">marine sediment metagenome</name>
    <dbReference type="NCBI Taxonomy" id="412755"/>
    <lineage>
        <taxon>unclassified sequences</taxon>
        <taxon>metagenomes</taxon>
        <taxon>ecological metagenomes</taxon>
    </lineage>
</organism>
<accession>A0A0F9SK21</accession>
<evidence type="ECO:0000313" key="1">
    <source>
        <dbReference type="EMBL" id="KKN62677.1"/>
    </source>
</evidence>
<dbReference type="EMBL" id="LAZR01000616">
    <property type="protein sequence ID" value="KKN62677.1"/>
    <property type="molecule type" value="Genomic_DNA"/>
</dbReference>
<name>A0A0F9SK21_9ZZZZ</name>
<comment type="caution">
    <text evidence="1">The sequence shown here is derived from an EMBL/GenBank/DDBJ whole genome shotgun (WGS) entry which is preliminary data.</text>
</comment>
<protein>
    <submittedName>
        <fullName evidence="1">Uncharacterized protein</fullName>
    </submittedName>
</protein>
<sequence length="63" mass="6697">MTNGASAIIGTVPTFQALALVGENVKVFKKKKKLKSKDFIKLGAKNIIGVNLIKLTAQQASLV</sequence>
<gene>
    <name evidence="1" type="ORF">LCGC14_0509380</name>
</gene>
<reference evidence="1" key="1">
    <citation type="journal article" date="2015" name="Nature">
        <title>Complex archaea that bridge the gap between prokaryotes and eukaryotes.</title>
        <authorList>
            <person name="Spang A."/>
            <person name="Saw J.H."/>
            <person name="Jorgensen S.L."/>
            <person name="Zaremba-Niedzwiedzka K."/>
            <person name="Martijn J."/>
            <person name="Lind A.E."/>
            <person name="van Eijk R."/>
            <person name="Schleper C."/>
            <person name="Guy L."/>
            <person name="Ettema T.J."/>
        </authorList>
    </citation>
    <scope>NUCLEOTIDE SEQUENCE</scope>
</reference>
<dbReference type="AlphaFoldDB" id="A0A0F9SK21"/>